<keyword evidence="3" id="KW-1185">Reference proteome</keyword>
<name>A0ABD5YUV2_9EURY</name>
<dbReference type="EMBL" id="JBHTAX010000001">
    <property type="protein sequence ID" value="MFC7191779.1"/>
    <property type="molecule type" value="Genomic_DNA"/>
</dbReference>
<proteinExistence type="predicted"/>
<keyword evidence="1" id="KW-0812">Transmembrane</keyword>
<dbReference type="Pfam" id="PF24283">
    <property type="entry name" value="DUF7471"/>
    <property type="match status" value="1"/>
</dbReference>
<dbReference type="RefSeq" id="WP_390206345.1">
    <property type="nucleotide sequence ID" value="NZ_JBHSZC010000001.1"/>
</dbReference>
<dbReference type="AlphaFoldDB" id="A0ABD5YUV2"/>
<keyword evidence="1" id="KW-0472">Membrane</keyword>
<evidence type="ECO:0000256" key="1">
    <source>
        <dbReference type="SAM" id="Phobius"/>
    </source>
</evidence>
<dbReference type="Proteomes" id="UP001596417">
    <property type="component" value="Unassembled WGS sequence"/>
</dbReference>
<accession>A0ABD5YUV2</accession>
<feature type="transmembrane region" description="Helical" evidence="1">
    <location>
        <begin position="7"/>
        <end position="29"/>
    </location>
</feature>
<gene>
    <name evidence="2" type="ORF">ACFQL7_19650</name>
</gene>
<evidence type="ECO:0000313" key="3">
    <source>
        <dbReference type="Proteomes" id="UP001596417"/>
    </source>
</evidence>
<feature type="transmembrane region" description="Helical" evidence="1">
    <location>
        <begin position="41"/>
        <end position="61"/>
    </location>
</feature>
<dbReference type="InterPro" id="IPR055894">
    <property type="entry name" value="DUF7471"/>
</dbReference>
<reference evidence="2 3" key="1">
    <citation type="journal article" date="2019" name="Int. J. Syst. Evol. Microbiol.">
        <title>The Global Catalogue of Microorganisms (GCM) 10K type strain sequencing project: providing services to taxonomists for standard genome sequencing and annotation.</title>
        <authorList>
            <consortium name="The Broad Institute Genomics Platform"/>
            <consortium name="The Broad Institute Genome Sequencing Center for Infectious Disease"/>
            <person name="Wu L."/>
            <person name="Ma J."/>
        </authorList>
    </citation>
    <scope>NUCLEOTIDE SEQUENCE [LARGE SCALE GENOMIC DNA]</scope>
    <source>
        <strain evidence="2 3">RDMS1</strain>
    </source>
</reference>
<keyword evidence="1" id="KW-1133">Transmembrane helix</keyword>
<evidence type="ECO:0000313" key="2">
    <source>
        <dbReference type="EMBL" id="MFC7191779.1"/>
    </source>
</evidence>
<comment type="caution">
    <text evidence="2">The sequence shown here is derived from an EMBL/GenBank/DDBJ whole genome shotgun (WGS) entry which is preliminary data.</text>
</comment>
<organism evidence="2 3">
    <name type="scientific">Halocatena marina</name>
    <dbReference type="NCBI Taxonomy" id="2934937"/>
    <lineage>
        <taxon>Archaea</taxon>
        <taxon>Methanobacteriati</taxon>
        <taxon>Methanobacteriota</taxon>
        <taxon>Stenosarchaea group</taxon>
        <taxon>Halobacteria</taxon>
        <taxon>Halobacteriales</taxon>
        <taxon>Natronomonadaceae</taxon>
        <taxon>Halocatena</taxon>
    </lineage>
</organism>
<protein>
    <submittedName>
        <fullName evidence="2">Uncharacterized protein</fullName>
    </submittedName>
</protein>
<sequence length="79" mass="9010">MIRRRSWSYLLVTLAIGMLGLRVTLGGLMLTGLIDLETHHLIEHGVDFLMAGLLLAAVYVARTTNRPSEKQDREQYEQR</sequence>